<keyword evidence="1" id="KW-0472">Membrane</keyword>
<dbReference type="EMBL" id="AJWK01017028">
    <property type="status" value="NOT_ANNOTATED_CDS"/>
    <property type="molecule type" value="Genomic_DNA"/>
</dbReference>
<protein>
    <submittedName>
        <fullName evidence="2">Uncharacterized protein</fullName>
    </submittedName>
</protein>
<accession>A0A1B0CL81</accession>
<dbReference type="Proteomes" id="UP000092461">
    <property type="component" value="Unassembled WGS sequence"/>
</dbReference>
<organism evidence="2 3">
    <name type="scientific">Lutzomyia longipalpis</name>
    <name type="common">Sand fly</name>
    <dbReference type="NCBI Taxonomy" id="7200"/>
    <lineage>
        <taxon>Eukaryota</taxon>
        <taxon>Metazoa</taxon>
        <taxon>Ecdysozoa</taxon>
        <taxon>Arthropoda</taxon>
        <taxon>Hexapoda</taxon>
        <taxon>Insecta</taxon>
        <taxon>Pterygota</taxon>
        <taxon>Neoptera</taxon>
        <taxon>Endopterygota</taxon>
        <taxon>Diptera</taxon>
        <taxon>Nematocera</taxon>
        <taxon>Psychodoidea</taxon>
        <taxon>Psychodidae</taxon>
        <taxon>Lutzomyia</taxon>
        <taxon>Lutzomyia</taxon>
    </lineage>
</organism>
<feature type="transmembrane region" description="Helical" evidence="1">
    <location>
        <begin position="12"/>
        <end position="37"/>
    </location>
</feature>
<proteinExistence type="predicted"/>
<keyword evidence="3" id="KW-1185">Reference proteome</keyword>
<sequence length="38" mass="4195">MRQTNKHTNMQPVAGRVVTVCLFVVSVVSFGLISYLAQ</sequence>
<reference evidence="2" key="1">
    <citation type="submission" date="2020-05" db="UniProtKB">
        <authorList>
            <consortium name="EnsemblMetazoa"/>
        </authorList>
    </citation>
    <scope>IDENTIFICATION</scope>
    <source>
        <strain evidence="2">Jacobina</strain>
    </source>
</reference>
<keyword evidence="1" id="KW-1133">Transmembrane helix</keyword>
<evidence type="ECO:0000313" key="3">
    <source>
        <dbReference type="Proteomes" id="UP000092461"/>
    </source>
</evidence>
<evidence type="ECO:0000313" key="2">
    <source>
        <dbReference type="EnsemblMetazoa" id="LLOJ005368-PA"/>
    </source>
</evidence>
<evidence type="ECO:0000256" key="1">
    <source>
        <dbReference type="SAM" id="Phobius"/>
    </source>
</evidence>
<keyword evidence="1" id="KW-0812">Transmembrane</keyword>
<dbReference type="AlphaFoldDB" id="A0A1B0CL81"/>
<dbReference type="EnsemblMetazoa" id="LLOJ005368-RA">
    <property type="protein sequence ID" value="LLOJ005368-PA"/>
    <property type="gene ID" value="LLOJ005368"/>
</dbReference>
<name>A0A1B0CL81_LUTLO</name>
<dbReference type="VEuPathDB" id="VectorBase:LLOJ005368"/>